<dbReference type="NCBIfam" id="NF001770">
    <property type="entry name" value="PRK00509.1"/>
    <property type="match status" value="1"/>
</dbReference>
<dbReference type="AlphaFoldDB" id="A0A6M8JA71"/>
<dbReference type="Gene3D" id="3.40.50.620">
    <property type="entry name" value="HUPs"/>
    <property type="match status" value="1"/>
</dbReference>
<feature type="binding site" evidence="9">
    <location>
        <position position="122"/>
    </location>
    <ligand>
        <name>L-aspartate</name>
        <dbReference type="ChEBI" id="CHEBI:29991"/>
    </ligand>
</feature>
<comment type="subunit">
    <text evidence="2 9">Homotetramer.</text>
</comment>
<dbReference type="InterPro" id="IPR014729">
    <property type="entry name" value="Rossmann-like_a/b/a_fold"/>
</dbReference>
<feature type="binding site" evidence="9">
    <location>
        <position position="130"/>
    </location>
    <ligand>
        <name>L-citrulline</name>
        <dbReference type="ChEBI" id="CHEBI:57743"/>
    </ligand>
</feature>
<dbReference type="Gene3D" id="1.20.5.470">
    <property type="entry name" value="Single helix bin"/>
    <property type="match status" value="1"/>
</dbReference>
<dbReference type="GO" id="GO:0000050">
    <property type="term" value="P:urea cycle"/>
    <property type="evidence" value="ECO:0007669"/>
    <property type="project" value="TreeGrafter"/>
</dbReference>
<feature type="binding site" evidence="9">
    <location>
        <position position="179"/>
    </location>
    <ligand>
        <name>L-citrulline</name>
        <dbReference type="ChEBI" id="CHEBI:57743"/>
    </ligand>
</feature>
<evidence type="ECO:0000256" key="1">
    <source>
        <dbReference type="ARBA" id="ARBA00004967"/>
    </source>
</evidence>
<dbReference type="PANTHER" id="PTHR11587:SF2">
    <property type="entry name" value="ARGININOSUCCINATE SYNTHASE"/>
    <property type="match status" value="1"/>
</dbReference>
<evidence type="ECO:0000256" key="9">
    <source>
        <dbReference type="HAMAP-Rule" id="MF_00005"/>
    </source>
</evidence>
<evidence type="ECO:0000313" key="11">
    <source>
        <dbReference type="Proteomes" id="UP000503297"/>
    </source>
</evidence>
<keyword evidence="8 9" id="KW-0067">ATP-binding</keyword>
<keyword evidence="9" id="KW-0963">Cytoplasm</keyword>
<comment type="pathway">
    <text evidence="1 9">Amino-acid biosynthesis; L-arginine biosynthesis; L-arginine from L-ornithine and carbamoyl phosphate: step 2/3.</text>
</comment>
<keyword evidence="5 9" id="KW-0436">Ligase</keyword>
<evidence type="ECO:0000256" key="5">
    <source>
        <dbReference type="ARBA" id="ARBA00022598"/>
    </source>
</evidence>
<dbReference type="InterPro" id="IPR023434">
    <property type="entry name" value="Arginosuc_synth_type_1_subfam"/>
</dbReference>
<dbReference type="InterPro" id="IPR001518">
    <property type="entry name" value="Arginosuc_synth"/>
</dbReference>
<comment type="catalytic activity">
    <reaction evidence="9">
        <text>L-citrulline + L-aspartate + ATP = 2-(N(omega)-L-arginino)succinate + AMP + diphosphate + H(+)</text>
        <dbReference type="Rhea" id="RHEA:10932"/>
        <dbReference type="ChEBI" id="CHEBI:15378"/>
        <dbReference type="ChEBI" id="CHEBI:29991"/>
        <dbReference type="ChEBI" id="CHEBI:30616"/>
        <dbReference type="ChEBI" id="CHEBI:33019"/>
        <dbReference type="ChEBI" id="CHEBI:57472"/>
        <dbReference type="ChEBI" id="CHEBI:57743"/>
        <dbReference type="ChEBI" id="CHEBI:456215"/>
        <dbReference type="EC" id="6.3.4.5"/>
    </reaction>
</comment>
<keyword evidence="11" id="KW-1185">Reference proteome</keyword>
<evidence type="ECO:0000256" key="2">
    <source>
        <dbReference type="ARBA" id="ARBA00011881"/>
    </source>
</evidence>
<protein>
    <recommendedName>
        <fullName evidence="3 9">Argininosuccinate synthase</fullName>
        <ecNumber evidence="3 9">6.3.4.5</ecNumber>
    </recommendedName>
    <alternativeName>
        <fullName evidence="9">Citrulline--aspartate ligase</fullName>
    </alternativeName>
</protein>
<reference evidence="11" key="1">
    <citation type="submission" date="2020-05" db="EMBL/GenBank/DDBJ databases">
        <title>Novel species in genus Nocardioides.</title>
        <authorList>
            <person name="Zhang G."/>
        </authorList>
    </citation>
    <scope>NUCLEOTIDE SEQUENCE [LARGE SCALE GENOMIC DNA]</scope>
    <source>
        <strain evidence="11">zg-1050</strain>
    </source>
</reference>
<dbReference type="GO" id="GO:0000053">
    <property type="term" value="P:argininosuccinate metabolic process"/>
    <property type="evidence" value="ECO:0007669"/>
    <property type="project" value="TreeGrafter"/>
</dbReference>
<dbReference type="EMBL" id="CP053716">
    <property type="protein sequence ID" value="QKF07712.1"/>
    <property type="molecule type" value="Genomic_DNA"/>
</dbReference>
<feature type="binding site" evidence="9">
    <location>
        <position position="126"/>
    </location>
    <ligand>
        <name>L-aspartate</name>
        <dbReference type="ChEBI" id="CHEBI:29991"/>
    </ligand>
</feature>
<feature type="binding site" evidence="9">
    <location>
        <position position="120"/>
    </location>
    <ligand>
        <name>ATP</name>
        <dbReference type="ChEBI" id="CHEBI:30616"/>
    </ligand>
</feature>
<name>A0A6M8JA71_9ACTN</name>
<dbReference type="Gene3D" id="3.90.1260.10">
    <property type="entry name" value="Argininosuccinate synthetase, chain A, domain 2"/>
    <property type="match status" value="1"/>
</dbReference>
<feature type="binding site" evidence="9">
    <location>
        <position position="90"/>
    </location>
    <ligand>
        <name>L-citrulline</name>
        <dbReference type="ChEBI" id="CHEBI:57743"/>
    </ligand>
</feature>
<evidence type="ECO:0000256" key="4">
    <source>
        <dbReference type="ARBA" id="ARBA00022571"/>
    </source>
</evidence>
<evidence type="ECO:0000256" key="8">
    <source>
        <dbReference type="ARBA" id="ARBA00022840"/>
    </source>
</evidence>
<dbReference type="PROSITE" id="PS00564">
    <property type="entry name" value="ARGININOSUCCIN_SYN_1"/>
    <property type="match status" value="1"/>
</dbReference>
<keyword evidence="7 9" id="KW-0547">Nucleotide-binding</keyword>
<evidence type="ECO:0000256" key="6">
    <source>
        <dbReference type="ARBA" id="ARBA00022605"/>
    </source>
</evidence>
<dbReference type="NCBIfam" id="TIGR00032">
    <property type="entry name" value="argG"/>
    <property type="match status" value="1"/>
</dbReference>
<dbReference type="InterPro" id="IPR048267">
    <property type="entry name" value="Arginosuc_syn_N"/>
</dbReference>
<comment type="caution">
    <text evidence="9">Lacks conserved residue(s) required for the propagation of feature annotation.</text>
</comment>
<dbReference type="Proteomes" id="UP000503297">
    <property type="component" value="Chromosome"/>
</dbReference>
<dbReference type="InterPro" id="IPR018223">
    <property type="entry name" value="Arginosuc_synth_CS"/>
</dbReference>
<dbReference type="InterPro" id="IPR024074">
    <property type="entry name" value="AS_cat/multimer_dom_body"/>
</dbReference>
<gene>
    <name evidence="9" type="primary">argG</name>
    <name evidence="10" type="ORF">HLV38_06005</name>
</gene>
<accession>A0A6M8JA71</accession>
<dbReference type="Pfam" id="PF20979">
    <property type="entry name" value="Arginosuc_syn_C"/>
    <property type="match status" value="1"/>
</dbReference>
<dbReference type="RefSeq" id="WP_172164046.1">
    <property type="nucleotide sequence ID" value="NZ_CP053716.1"/>
</dbReference>
<dbReference type="GO" id="GO:0005524">
    <property type="term" value="F:ATP binding"/>
    <property type="evidence" value="ECO:0007669"/>
    <property type="project" value="UniProtKB-UniRule"/>
</dbReference>
<dbReference type="SUPFAM" id="SSF52402">
    <property type="entry name" value="Adenine nucleotide alpha hydrolases-like"/>
    <property type="match status" value="1"/>
</dbReference>
<organism evidence="10 11">
    <name type="scientific">Berryella wangjianweii</name>
    <dbReference type="NCBI Taxonomy" id="2734634"/>
    <lineage>
        <taxon>Bacteria</taxon>
        <taxon>Bacillati</taxon>
        <taxon>Actinomycetota</taxon>
        <taxon>Coriobacteriia</taxon>
        <taxon>Eggerthellales</taxon>
        <taxon>Eggerthellaceae</taxon>
        <taxon>Berryella</taxon>
    </lineage>
</organism>
<dbReference type="KEGG" id="bwa:HLV38_06005"/>
<dbReference type="GO" id="GO:0005737">
    <property type="term" value="C:cytoplasm"/>
    <property type="evidence" value="ECO:0007669"/>
    <property type="project" value="UniProtKB-SubCell"/>
</dbReference>
<evidence type="ECO:0000313" key="10">
    <source>
        <dbReference type="EMBL" id="QKF07712.1"/>
    </source>
</evidence>
<evidence type="ECO:0000256" key="7">
    <source>
        <dbReference type="ARBA" id="ARBA00022741"/>
    </source>
</evidence>
<comment type="subcellular location">
    <subcellularLocation>
        <location evidence="9">Cytoplasm</location>
    </subcellularLocation>
</comment>
<keyword evidence="4 9" id="KW-0055">Arginine biosynthesis</keyword>
<keyword evidence="6 9" id="KW-0028">Amino-acid biosynthesis</keyword>
<dbReference type="PANTHER" id="PTHR11587">
    <property type="entry name" value="ARGININOSUCCINATE SYNTHASE"/>
    <property type="match status" value="1"/>
</dbReference>
<sequence length="409" mass="45732">MADQKEKVVLAYSGGLDTSICIKWLQEEKNLDVIAVVGEVGQEHSGLESVKEKALRTGAIECYVVDMREDFVNDNLVRALAANALYENEYPLLSALSRPTISKSLVDIAHKHGATYVAHGCTGKGNDQVRFEASIAMLDPSLKVIAPVREWEFKTRPEEMEWAEAHGVEVPTTKATPYSIDDNLWGRAIECGVLEDPWNEPPADIYTMTVAPEDAPDAPEYIEVSFKAGVPCALDGKEMSYIDIIYQLNEVAGRNGYGRLDIVENRLVGVKSRECYEQPAALSLITAHKALESLCLEREVLHYKLGVEQQWATCVYYGQWFAPLKQALDAFLAHTQQCVTGDVRLKFYKGTCVVVGRRSPYSLYSYELATYDREDEFDHEAAKGFIELNTLSAKVWAQNRMQRNGTIEG</sequence>
<comment type="similarity">
    <text evidence="9">Belongs to the argininosuccinate synthase family. Type 1 subfamily.</text>
</comment>
<feature type="binding site" evidence="9">
    <location>
        <position position="126"/>
    </location>
    <ligand>
        <name>L-citrulline</name>
        <dbReference type="ChEBI" id="CHEBI:57743"/>
    </ligand>
</feature>
<dbReference type="GO" id="GO:0006526">
    <property type="term" value="P:L-arginine biosynthetic process"/>
    <property type="evidence" value="ECO:0007669"/>
    <property type="project" value="UniProtKB-UniRule"/>
</dbReference>
<feature type="binding site" evidence="9">
    <location>
        <position position="127"/>
    </location>
    <ligand>
        <name>L-aspartate</name>
        <dbReference type="ChEBI" id="CHEBI:29991"/>
    </ligand>
</feature>
<dbReference type="CDD" id="cd01999">
    <property type="entry name" value="ASS"/>
    <property type="match status" value="1"/>
</dbReference>
<dbReference type="PROSITE" id="PS00565">
    <property type="entry name" value="ARGININOSUCCIN_SYN_2"/>
    <property type="match status" value="1"/>
</dbReference>
<dbReference type="FunFam" id="3.40.50.620:FF:000019">
    <property type="entry name" value="Argininosuccinate synthase"/>
    <property type="match status" value="1"/>
</dbReference>
<proteinExistence type="inferred from homology"/>
<dbReference type="HAMAP" id="MF_00005">
    <property type="entry name" value="Arg_succ_synth_type1"/>
    <property type="match status" value="1"/>
</dbReference>
<dbReference type="Pfam" id="PF00764">
    <property type="entry name" value="Arginosuc_synth"/>
    <property type="match status" value="1"/>
</dbReference>
<dbReference type="GO" id="GO:0004055">
    <property type="term" value="F:argininosuccinate synthase activity"/>
    <property type="evidence" value="ECO:0007669"/>
    <property type="project" value="UniProtKB-UniRule"/>
</dbReference>
<evidence type="ECO:0000256" key="3">
    <source>
        <dbReference type="ARBA" id="ARBA00012286"/>
    </source>
</evidence>
<dbReference type="FunFam" id="3.90.1260.10:FF:000007">
    <property type="entry name" value="Argininosuccinate synthase"/>
    <property type="match status" value="1"/>
</dbReference>
<feature type="binding site" evidence="9">
    <location>
        <begin position="11"/>
        <end position="19"/>
    </location>
    <ligand>
        <name>ATP</name>
        <dbReference type="ChEBI" id="CHEBI:30616"/>
    </ligand>
</feature>
<dbReference type="EC" id="6.3.4.5" evidence="3 9"/>
<feature type="binding site" evidence="9">
    <location>
        <position position="264"/>
    </location>
    <ligand>
        <name>L-citrulline</name>
        <dbReference type="ChEBI" id="CHEBI:57743"/>
    </ligand>
</feature>
<feature type="binding site" evidence="9">
    <location>
        <position position="276"/>
    </location>
    <ligand>
        <name>L-citrulline</name>
        <dbReference type="ChEBI" id="CHEBI:57743"/>
    </ligand>
</feature>
<dbReference type="SUPFAM" id="SSF69864">
    <property type="entry name" value="Argininosuccinate synthetase, C-terminal domain"/>
    <property type="match status" value="1"/>
</dbReference>
<dbReference type="UniPathway" id="UPA00068">
    <property type="reaction ID" value="UER00113"/>
</dbReference>
<dbReference type="InterPro" id="IPR048268">
    <property type="entry name" value="Arginosuc_syn_C"/>
</dbReference>